<dbReference type="GO" id="GO:0016020">
    <property type="term" value="C:membrane"/>
    <property type="evidence" value="ECO:0007669"/>
    <property type="project" value="TreeGrafter"/>
</dbReference>
<evidence type="ECO:0000313" key="6">
    <source>
        <dbReference type="EMBL" id="TID41319.1"/>
    </source>
</evidence>
<dbReference type="OrthoDB" id="7301144at2"/>
<dbReference type="PRINTS" id="PR00080">
    <property type="entry name" value="SDRFAMILY"/>
</dbReference>
<name>A0A3A5LGA2_9GAMM</name>
<dbReference type="Proteomes" id="UP000306421">
    <property type="component" value="Unassembled WGS sequence"/>
</dbReference>
<keyword evidence="7" id="KW-1185">Reference proteome</keyword>
<dbReference type="EMBL" id="QFGG01000009">
    <property type="protein sequence ID" value="TID41319.1"/>
    <property type="molecule type" value="Genomic_DNA"/>
</dbReference>
<reference evidence="4 7" key="1">
    <citation type="submission" date="2018-04" db="EMBL/GenBank/DDBJ databases">
        <title>Whole genome sequence comparison of clinical and drinking water Legionella pneumophila isolates associated with the Flint Water Crisis.</title>
        <authorList>
            <person name="Garner E."/>
            <person name="Brown C."/>
            <person name="Schwake O."/>
            <person name="Coil D."/>
            <person name="Jospin G."/>
            <person name="Eisen J."/>
            <person name="Edwards M."/>
            <person name="Pruden A."/>
        </authorList>
    </citation>
    <scope>NUCLEOTIDE SEQUENCE [LARGE SCALE GENOMIC DNA]</scope>
    <source>
        <strain evidence="4 7">Genessee03</strain>
    </source>
</reference>
<dbReference type="EMBL" id="QZWB01000011">
    <property type="protein sequence ID" value="RJT45553.1"/>
    <property type="molecule type" value="Genomic_DNA"/>
</dbReference>
<reference evidence="5 8" key="3">
    <citation type="submission" date="2018-09" db="EMBL/GenBank/DDBJ databases">
        <title>Draft genome sequences of Legionella taurinensis isolated from water samples.</title>
        <authorList>
            <person name="Chakeri A."/>
            <person name="Allerberger F."/>
            <person name="Kundi M."/>
            <person name="Ruppitsch W."/>
            <person name="Schmid D."/>
        </authorList>
    </citation>
    <scope>NUCLEOTIDE SEQUENCE [LARGE SCALE GENOMIC DNA]</scope>
    <source>
        <strain evidence="5 8">4570-18-6</strain>
    </source>
</reference>
<dbReference type="PANTHER" id="PTHR44196">
    <property type="entry name" value="DEHYDROGENASE/REDUCTASE SDR FAMILY MEMBER 7B"/>
    <property type="match status" value="1"/>
</dbReference>
<gene>
    <name evidence="5" type="ORF">D6J04_10515</name>
    <name evidence="4" type="ORF">DB745_11450</name>
    <name evidence="6" type="ORF">DIZ81_10435</name>
</gene>
<evidence type="ECO:0000313" key="8">
    <source>
        <dbReference type="Proteomes" id="UP000270757"/>
    </source>
</evidence>
<dbReference type="Proteomes" id="UP000251035">
    <property type="component" value="Unassembled WGS sequence"/>
</dbReference>
<proteinExistence type="inferred from homology"/>
<dbReference type="InterPro" id="IPR036291">
    <property type="entry name" value="NAD(P)-bd_dom_sf"/>
</dbReference>
<dbReference type="EMBL" id="QCXM01000012">
    <property type="protein sequence ID" value="PUT46283.1"/>
    <property type="molecule type" value="Genomic_DNA"/>
</dbReference>
<dbReference type="RefSeq" id="WP_108293824.1">
    <property type="nucleotide sequence ID" value="NZ_CAAAIR010000011.1"/>
</dbReference>
<dbReference type="GeneID" id="48947486"/>
<dbReference type="Proteomes" id="UP000270757">
    <property type="component" value="Unassembled WGS sequence"/>
</dbReference>
<dbReference type="AlphaFoldDB" id="A0A3A5LGA2"/>
<evidence type="ECO:0000313" key="9">
    <source>
        <dbReference type="Proteomes" id="UP000306421"/>
    </source>
</evidence>
<dbReference type="SUPFAM" id="SSF51735">
    <property type="entry name" value="NAD(P)-binding Rossmann-fold domains"/>
    <property type="match status" value="1"/>
</dbReference>
<dbReference type="Pfam" id="PF00106">
    <property type="entry name" value="adh_short"/>
    <property type="match status" value="1"/>
</dbReference>
<evidence type="ECO:0000256" key="2">
    <source>
        <dbReference type="ARBA" id="ARBA00023002"/>
    </source>
</evidence>
<evidence type="ECO:0000313" key="4">
    <source>
        <dbReference type="EMBL" id="PUT46283.1"/>
    </source>
</evidence>
<comment type="caution">
    <text evidence="5">The sequence shown here is derived from an EMBL/GenBank/DDBJ whole genome shotgun (WGS) entry which is preliminary data.</text>
</comment>
<evidence type="ECO:0000256" key="3">
    <source>
        <dbReference type="RuleBase" id="RU000363"/>
    </source>
</evidence>
<dbReference type="PANTHER" id="PTHR44196:SF2">
    <property type="entry name" value="SHORT-CHAIN DEHYDROGENASE-RELATED"/>
    <property type="match status" value="1"/>
</dbReference>
<evidence type="ECO:0000313" key="7">
    <source>
        <dbReference type="Proteomes" id="UP000251035"/>
    </source>
</evidence>
<comment type="similarity">
    <text evidence="1 3">Belongs to the short-chain dehydrogenases/reductases (SDR) family.</text>
</comment>
<dbReference type="PIRSF" id="PIRSF000126">
    <property type="entry name" value="11-beta-HSD1"/>
    <property type="match status" value="1"/>
</dbReference>
<dbReference type="Gene3D" id="3.40.50.720">
    <property type="entry name" value="NAD(P)-binding Rossmann-like Domain"/>
    <property type="match status" value="1"/>
</dbReference>
<dbReference type="PRINTS" id="PR00081">
    <property type="entry name" value="GDHRDH"/>
</dbReference>
<evidence type="ECO:0000256" key="1">
    <source>
        <dbReference type="ARBA" id="ARBA00006484"/>
    </source>
</evidence>
<protein>
    <submittedName>
        <fullName evidence="6">SDR family NAD(P)-dependent oxidoreductase</fullName>
    </submittedName>
    <submittedName>
        <fullName evidence="5">SDR family oxidoreductase</fullName>
    </submittedName>
    <submittedName>
        <fullName evidence="4">Short-chain dehydrogenase</fullName>
    </submittedName>
</protein>
<organism evidence="5 8">
    <name type="scientific">Legionella taurinensis</name>
    <dbReference type="NCBI Taxonomy" id="70611"/>
    <lineage>
        <taxon>Bacteria</taxon>
        <taxon>Pseudomonadati</taxon>
        <taxon>Pseudomonadota</taxon>
        <taxon>Gammaproteobacteria</taxon>
        <taxon>Legionellales</taxon>
        <taxon>Legionellaceae</taxon>
        <taxon>Legionella</taxon>
    </lineage>
</organism>
<dbReference type="InterPro" id="IPR002347">
    <property type="entry name" value="SDR_fam"/>
</dbReference>
<evidence type="ECO:0000313" key="5">
    <source>
        <dbReference type="EMBL" id="RJT45553.1"/>
    </source>
</evidence>
<dbReference type="CDD" id="cd05233">
    <property type="entry name" value="SDR_c"/>
    <property type="match status" value="1"/>
</dbReference>
<reference evidence="6 9" key="2">
    <citation type="submission" date="2018-04" db="EMBL/GenBank/DDBJ databases">
        <title>Whole genome sequence comparison of clinical and drinking water Legionella pneumophila isolates.</title>
        <authorList>
            <person name="Garner E."/>
        </authorList>
    </citation>
    <scope>NUCLEOTIDE SEQUENCE [LARGE SCALE GENOMIC DNA]</scope>
    <source>
        <strain evidence="6 9">WH02</strain>
    </source>
</reference>
<dbReference type="GO" id="GO:0016491">
    <property type="term" value="F:oxidoreductase activity"/>
    <property type="evidence" value="ECO:0007669"/>
    <property type="project" value="UniProtKB-KW"/>
</dbReference>
<accession>A0A3A5LGA2</accession>
<keyword evidence="2" id="KW-0560">Oxidoreductase</keyword>
<sequence length="259" mass="28283">MRTLITGASRGIGQALAFEFARQGHDVVLVARDEPRLNELAATLRLKFGIQADIVAMDLSRPGSAQYLINALEAKQLDIECLINNAGIGCLADFVDMDGETVNATMQLNMVCLTELTHHYAVRFSKLGRGKILQVASTAGFQPGPRMSVYYATKAYVISLSVALAYELKPQGVTVSILCPGPTESAFMERAHMQGSWLARGIIGLMSAEKVARKAYSGLNSNQLFIIPGIMNKILVFAAKLSPRFMSTRIVAFFHRKQV</sequence>